<keyword evidence="4" id="KW-0201">Cytochrome c-type biogenesis</keyword>
<protein>
    <submittedName>
        <fullName evidence="9">Cytochrome C biogenesis protein CcdA</fullName>
    </submittedName>
</protein>
<dbReference type="InterPro" id="IPR051790">
    <property type="entry name" value="Cytochrome_c-biogenesis_DsbD"/>
</dbReference>
<proteinExistence type="inferred from homology"/>
<keyword evidence="3 7" id="KW-0812">Transmembrane</keyword>
<dbReference type="InterPro" id="IPR003834">
    <property type="entry name" value="Cyt_c_assmbl_TM_dom"/>
</dbReference>
<evidence type="ECO:0000256" key="2">
    <source>
        <dbReference type="ARBA" id="ARBA00006143"/>
    </source>
</evidence>
<dbReference type="GO" id="GO:0016020">
    <property type="term" value="C:membrane"/>
    <property type="evidence" value="ECO:0007669"/>
    <property type="project" value="UniProtKB-SubCell"/>
</dbReference>
<feature type="transmembrane region" description="Helical" evidence="7">
    <location>
        <begin position="126"/>
        <end position="146"/>
    </location>
</feature>
<accession>A0A916XMM8</accession>
<dbReference type="AlphaFoldDB" id="A0A916XMM8"/>
<keyword evidence="6 7" id="KW-0472">Membrane</keyword>
<dbReference type="EMBL" id="BMGG01000009">
    <property type="protein sequence ID" value="GGC84629.1"/>
    <property type="molecule type" value="Genomic_DNA"/>
</dbReference>
<comment type="subcellular location">
    <subcellularLocation>
        <location evidence="1">Membrane</location>
        <topology evidence="1">Multi-pass membrane protein</topology>
    </subcellularLocation>
</comment>
<evidence type="ECO:0000256" key="4">
    <source>
        <dbReference type="ARBA" id="ARBA00022748"/>
    </source>
</evidence>
<reference evidence="9" key="2">
    <citation type="submission" date="2020-09" db="EMBL/GenBank/DDBJ databases">
        <authorList>
            <person name="Sun Q."/>
            <person name="Zhou Y."/>
        </authorList>
    </citation>
    <scope>NUCLEOTIDE SEQUENCE</scope>
    <source>
        <strain evidence="9">CGMCC 1.12919</strain>
    </source>
</reference>
<reference evidence="9" key="1">
    <citation type="journal article" date="2014" name="Int. J. Syst. Evol. Microbiol.">
        <title>Complete genome sequence of Corynebacterium casei LMG S-19264T (=DSM 44701T), isolated from a smear-ripened cheese.</title>
        <authorList>
            <consortium name="US DOE Joint Genome Institute (JGI-PGF)"/>
            <person name="Walter F."/>
            <person name="Albersmeier A."/>
            <person name="Kalinowski J."/>
            <person name="Ruckert C."/>
        </authorList>
    </citation>
    <scope>NUCLEOTIDE SEQUENCE</scope>
    <source>
        <strain evidence="9">CGMCC 1.12919</strain>
    </source>
</reference>
<dbReference type="Pfam" id="PF02683">
    <property type="entry name" value="DsbD_TM"/>
    <property type="match status" value="1"/>
</dbReference>
<feature type="transmembrane region" description="Helical" evidence="7">
    <location>
        <begin position="207"/>
        <end position="229"/>
    </location>
</feature>
<feature type="transmembrane region" description="Helical" evidence="7">
    <location>
        <begin position="6"/>
        <end position="32"/>
    </location>
</feature>
<dbReference type="PANTHER" id="PTHR31272">
    <property type="entry name" value="CYTOCHROME C-TYPE BIOGENESIS PROTEIN HI_1454-RELATED"/>
    <property type="match status" value="1"/>
</dbReference>
<comment type="similarity">
    <text evidence="2">Belongs to the DsbD family.</text>
</comment>
<evidence type="ECO:0000313" key="9">
    <source>
        <dbReference type="EMBL" id="GGC84629.1"/>
    </source>
</evidence>
<dbReference type="RefSeq" id="WP_188611726.1">
    <property type="nucleotide sequence ID" value="NZ_BMGG01000009.1"/>
</dbReference>
<dbReference type="Proteomes" id="UP000637002">
    <property type="component" value="Unassembled WGS sequence"/>
</dbReference>
<organism evidence="9 10">
    <name type="scientific">Chelatococcus reniformis</name>
    <dbReference type="NCBI Taxonomy" id="1494448"/>
    <lineage>
        <taxon>Bacteria</taxon>
        <taxon>Pseudomonadati</taxon>
        <taxon>Pseudomonadota</taxon>
        <taxon>Alphaproteobacteria</taxon>
        <taxon>Hyphomicrobiales</taxon>
        <taxon>Chelatococcaceae</taxon>
        <taxon>Chelatococcus</taxon>
    </lineage>
</organism>
<evidence type="ECO:0000313" key="10">
    <source>
        <dbReference type="Proteomes" id="UP000637002"/>
    </source>
</evidence>
<dbReference type="GO" id="GO:0017004">
    <property type="term" value="P:cytochrome complex assembly"/>
    <property type="evidence" value="ECO:0007669"/>
    <property type="project" value="UniProtKB-KW"/>
</dbReference>
<feature type="transmembrane region" description="Helical" evidence="7">
    <location>
        <begin position="53"/>
        <end position="71"/>
    </location>
</feature>
<sequence>MPDVSFPAAVVAGLQSFLTPAVLLLVPSYLAYLGAETLDEILDRREQDTNRRALAAAAAFVVGFATVVILTGAGSPPAGLELRRYVETLRVLGAIAVLLMGFHFCGAFNMPFAAKGTRARVPKPPGLWGPYVMGLAFAFGWTPVVGPKLAGILSIAGSRDGAFSGALLLAVYAISLGIPFLVLAFLVRPFVALVRRLHARFSKVERWLGLFLVLTGMLFLTGTIARWSLWALDAFPALQRLG</sequence>
<evidence type="ECO:0000256" key="3">
    <source>
        <dbReference type="ARBA" id="ARBA00022692"/>
    </source>
</evidence>
<evidence type="ECO:0000256" key="7">
    <source>
        <dbReference type="SAM" id="Phobius"/>
    </source>
</evidence>
<keyword evidence="5 7" id="KW-1133">Transmembrane helix</keyword>
<feature type="transmembrane region" description="Helical" evidence="7">
    <location>
        <begin position="166"/>
        <end position="187"/>
    </location>
</feature>
<gene>
    <name evidence="9" type="primary">ccdA</name>
    <name evidence="9" type="ORF">GCM10010994_48160</name>
</gene>
<comment type="caution">
    <text evidence="9">The sequence shown here is derived from an EMBL/GenBank/DDBJ whole genome shotgun (WGS) entry which is preliminary data.</text>
</comment>
<evidence type="ECO:0000256" key="1">
    <source>
        <dbReference type="ARBA" id="ARBA00004141"/>
    </source>
</evidence>
<dbReference type="PANTHER" id="PTHR31272:SF4">
    <property type="entry name" value="CYTOCHROME C-TYPE BIOGENESIS PROTEIN HI_1454-RELATED"/>
    <property type="match status" value="1"/>
</dbReference>
<keyword evidence="10" id="KW-1185">Reference proteome</keyword>
<feature type="domain" description="Cytochrome C biogenesis protein transmembrane" evidence="8">
    <location>
        <begin position="8"/>
        <end position="211"/>
    </location>
</feature>
<evidence type="ECO:0000259" key="8">
    <source>
        <dbReference type="Pfam" id="PF02683"/>
    </source>
</evidence>
<evidence type="ECO:0000256" key="6">
    <source>
        <dbReference type="ARBA" id="ARBA00023136"/>
    </source>
</evidence>
<name>A0A916XMM8_9HYPH</name>
<feature type="transmembrane region" description="Helical" evidence="7">
    <location>
        <begin position="91"/>
        <end position="114"/>
    </location>
</feature>
<evidence type="ECO:0000256" key="5">
    <source>
        <dbReference type="ARBA" id="ARBA00022989"/>
    </source>
</evidence>